<proteinExistence type="predicted"/>
<comment type="subcellular location">
    <subcellularLocation>
        <location evidence="1">Membrane</location>
        <topology evidence="1">Multi-pass membrane protein</topology>
    </subcellularLocation>
</comment>
<evidence type="ECO:0000256" key="3">
    <source>
        <dbReference type="ARBA" id="ARBA00022989"/>
    </source>
</evidence>
<keyword evidence="2 5" id="KW-0812">Transmembrane</keyword>
<keyword evidence="3 5" id="KW-1133">Transmembrane helix</keyword>
<dbReference type="RefSeq" id="WP_379084799.1">
    <property type="nucleotide sequence ID" value="NZ_JBHTJO010000001.1"/>
</dbReference>
<organism evidence="6 7">
    <name type="scientific">Methyloligella solikamskensis</name>
    <dbReference type="NCBI Taxonomy" id="1177756"/>
    <lineage>
        <taxon>Bacteria</taxon>
        <taxon>Pseudomonadati</taxon>
        <taxon>Pseudomonadota</taxon>
        <taxon>Alphaproteobacteria</taxon>
        <taxon>Hyphomicrobiales</taxon>
        <taxon>Hyphomicrobiaceae</taxon>
        <taxon>Methyloligella</taxon>
    </lineage>
</organism>
<feature type="transmembrane region" description="Helical" evidence="5">
    <location>
        <begin position="118"/>
        <end position="145"/>
    </location>
</feature>
<sequence>MINAALEAFRDLLTPPFRAVALKVLGLTILLLVVTIVGIEWVFGYLVEWPSWVENLIQVLGGLVLVVGSMFLIPPISSLIVGLYLDEIAEAVEQQHYPEQPPGEELPVGISVWLAIKFFFVVIGVNILVLLLLIVPGVNLVAFYVGNGYLLGREFFEMVAMRYMPVAEARAFRKQNSFYVFLCGLLIAGIASVPILNLLTPLFATAFMVHVFKRMAMRKQIGLPAA</sequence>
<feature type="transmembrane region" description="Helical" evidence="5">
    <location>
        <begin position="20"/>
        <end position="43"/>
    </location>
</feature>
<evidence type="ECO:0000313" key="7">
    <source>
        <dbReference type="Proteomes" id="UP001597102"/>
    </source>
</evidence>
<dbReference type="InterPro" id="IPR059112">
    <property type="entry name" value="CysZ/EI24"/>
</dbReference>
<protein>
    <submittedName>
        <fullName evidence="6">Sulfate transporter family protein</fullName>
    </submittedName>
</protein>
<dbReference type="Proteomes" id="UP001597102">
    <property type="component" value="Unassembled WGS sequence"/>
</dbReference>
<evidence type="ECO:0000256" key="5">
    <source>
        <dbReference type="SAM" id="Phobius"/>
    </source>
</evidence>
<evidence type="ECO:0000256" key="4">
    <source>
        <dbReference type="ARBA" id="ARBA00023136"/>
    </source>
</evidence>
<feature type="transmembrane region" description="Helical" evidence="5">
    <location>
        <begin position="178"/>
        <end position="209"/>
    </location>
</feature>
<dbReference type="EMBL" id="JBHTJO010000001">
    <property type="protein sequence ID" value="MFD0985814.1"/>
    <property type="molecule type" value="Genomic_DNA"/>
</dbReference>
<gene>
    <name evidence="6" type="ORF">ACFQ2F_01735</name>
</gene>
<comment type="caution">
    <text evidence="6">The sequence shown here is derived from an EMBL/GenBank/DDBJ whole genome shotgun (WGS) entry which is preliminary data.</text>
</comment>
<dbReference type="NCBIfam" id="NF009407">
    <property type="entry name" value="PRK12768.1"/>
    <property type="match status" value="1"/>
</dbReference>
<dbReference type="Pfam" id="PF07264">
    <property type="entry name" value="EI24"/>
    <property type="match status" value="1"/>
</dbReference>
<evidence type="ECO:0000256" key="1">
    <source>
        <dbReference type="ARBA" id="ARBA00004141"/>
    </source>
</evidence>
<name>A0ABW3J6V4_9HYPH</name>
<reference evidence="7" key="1">
    <citation type="journal article" date="2019" name="Int. J. Syst. Evol. Microbiol.">
        <title>The Global Catalogue of Microorganisms (GCM) 10K type strain sequencing project: providing services to taxonomists for standard genome sequencing and annotation.</title>
        <authorList>
            <consortium name="The Broad Institute Genomics Platform"/>
            <consortium name="The Broad Institute Genome Sequencing Center for Infectious Disease"/>
            <person name="Wu L."/>
            <person name="Ma J."/>
        </authorList>
    </citation>
    <scope>NUCLEOTIDE SEQUENCE [LARGE SCALE GENOMIC DNA]</scope>
    <source>
        <strain evidence="7">CCUG 61697</strain>
    </source>
</reference>
<keyword evidence="7" id="KW-1185">Reference proteome</keyword>
<accession>A0ABW3J6V4</accession>
<feature type="transmembrane region" description="Helical" evidence="5">
    <location>
        <begin position="63"/>
        <end position="85"/>
    </location>
</feature>
<evidence type="ECO:0000256" key="2">
    <source>
        <dbReference type="ARBA" id="ARBA00022692"/>
    </source>
</evidence>
<keyword evidence="4 5" id="KW-0472">Membrane</keyword>
<evidence type="ECO:0000313" key="6">
    <source>
        <dbReference type="EMBL" id="MFD0985814.1"/>
    </source>
</evidence>